<dbReference type="Gene3D" id="2.30.29.30">
    <property type="entry name" value="Pleckstrin-homology domain (PH domain)/Phosphotyrosine-binding domain (PTB)"/>
    <property type="match status" value="2"/>
</dbReference>
<dbReference type="Pfam" id="PF02893">
    <property type="entry name" value="GRAM"/>
    <property type="match status" value="2"/>
</dbReference>
<evidence type="ECO:0000256" key="1">
    <source>
        <dbReference type="ARBA" id="ARBA00022468"/>
    </source>
</evidence>
<dbReference type="PANTHER" id="PTHR47666:SF3">
    <property type="entry name" value="TBC1 DOMAIN FAMILY MEMBER 9"/>
    <property type="match status" value="1"/>
</dbReference>
<dbReference type="FunFam" id="1.10.472.80:FF:000016">
    <property type="entry name" value="TBC1 domain family, member 9"/>
    <property type="match status" value="1"/>
</dbReference>
<organism evidence="7 8">
    <name type="scientific">Scophthalmus maximus</name>
    <name type="common">Turbot</name>
    <name type="synonym">Psetta maxima</name>
    <dbReference type="NCBI Taxonomy" id="52904"/>
    <lineage>
        <taxon>Eukaryota</taxon>
        <taxon>Metazoa</taxon>
        <taxon>Chordata</taxon>
        <taxon>Craniata</taxon>
        <taxon>Vertebrata</taxon>
        <taxon>Euteleostomi</taxon>
        <taxon>Actinopterygii</taxon>
        <taxon>Neopterygii</taxon>
        <taxon>Teleostei</taxon>
        <taxon>Neoteleostei</taxon>
        <taxon>Acanthomorphata</taxon>
        <taxon>Carangaria</taxon>
        <taxon>Pleuronectiformes</taxon>
        <taxon>Pleuronectoidei</taxon>
        <taxon>Scophthalmidae</taxon>
        <taxon>Scophthalmus</taxon>
    </lineage>
</organism>
<protein>
    <recommendedName>
        <fullName evidence="3">TBC1 domain family member 9</fullName>
    </recommendedName>
</protein>
<evidence type="ECO:0000256" key="2">
    <source>
        <dbReference type="ARBA" id="ARBA00022737"/>
    </source>
</evidence>
<dbReference type="AlphaFoldDB" id="A0A8D3E8E4"/>
<dbReference type="InterPro" id="IPR002048">
    <property type="entry name" value="EF_hand_dom"/>
</dbReference>
<feature type="compositionally biased region" description="Basic and acidic residues" evidence="4">
    <location>
        <begin position="956"/>
        <end position="975"/>
    </location>
</feature>
<proteinExistence type="predicted"/>
<feature type="domain" description="Rab-GAP TBC" evidence="5">
    <location>
        <begin position="424"/>
        <end position="611"/>
    </location>
</feature>
<feature type="domain" description="EF-hand" evidence="6">
    <location>
        <begin position="797"/>
        <end position="832"/>
    </location>
</feature>
<dbReference type="Ensembl" id="ENSSMAT00000065437.1">
    <property type="protein sequence ID" value="ENSSMAP00000068053.1"/>
    <property type="gene ID" value="ENSSMAG00000005232.2"/>
</dbReference>
<sequence length="1045" mass="119385">MWVSPEDVLLAGALWITERANPYFILQKRKGHGDGGGGLAGLLVGTLDVVLDSSARVAPYRILYQTPDSLVYWIIAHGTSRKEITEHWEWLEHNMLQTLSIFENENDITTFVKGKVQGIIAEYNKNHDVKEDDDTDKFKEASAKFGKMFGMPEEEKLVNYYSCSYWKGKVPRQGWLYLSINHLCFYSYLLGKEVKLVVRWADMTQLEKSHVFSVFLNISETFKLAEQLANIAMRQLLDNKGFEQDRSLPNSPFCLSKDLDARAKSERYRALFRLPKDEKLDGHTDCTLWTPFNKMHILGQMFVSTNYICFTSKEETLCSLIIPLREVSRPVQICHGVQGSLLSSSPQNSVGSEGERTFNLNDSSVPTATQALMTMYRRRSPEEFNPKLAKEFMKEQAWKNHSAEYGQGVCMYRTEKTKELVLKGIPESMRGDLWLLFSGAINEMATHPGYYEDLVEKSMGKYNLATEEIERDLHRSLPEHPAFQNEMGIAALRRVLTAYAFRNPNIGYCQAMNIVTSVLLLYAKEEEAFWLLVALCERMLPDYYNTRVVGALVDQGVFEELAREYVPQLYDCMQDLGVISTISLSWFLTLFLSVMPFESAVVVVDCFFYDGIKVIFQLALSVLHANIDHLLGCKDDGEAMTVLGRYLDSVTNKDSTLPPIPHLHSLLTDNGEPHPEVDIFKLVRSSYEKFGSIRADAIEQMRFKQRLRVIQTIEDTTKRNVVRRSKCWDWTAFSIDELEELYVLFKAEHLTSCYWGGSSNPTERHDPSLPYLEQYRIDVEQFKGLFNLLFPWANGAHSDPLAVRFFRLLDHNGDALINFREFISGLGVLCHGDLIEKLKLFYKMHVLPGESACASMPFSDLVMKIHVTLFFTVKKLNNPDYRDYLKLWNQESKPKLQNTKDLPKLNQSQFIELCKTLYSMFSEDVAEQELYHATATVTSLLLEMGEVGKLFSSASGRKDHNMEGNSERSTCSRDSEDPESTQEAGLDDWAITFEQFLASVLTEQALVHYFEKPVEVAARITNAKNVRKVGRALLSTSDYEISLSG</sequence>
<dbReference type="Gene3D" id="1.10.10.750">
    <property type="entry name" value="Ypt/Rab-GAP domain of gyp1p, domain 1"/>
    <property type="match status" value="1"/>
</dbReference>
<dbReference type="FunFam" id="1.10.8.270:FF:000002">
    <property type="entry name" value="TBC1 domain family member 9B"/>
    <property type="match status" value="1"/>
</dbReference>
<dbReference type="GO" id="GO:0003008">
    <property type="term" value="P:system process"/>
    <property type="evidence" value="ECO:0007669"/>
    <property type="project" value="UniProtKB-ARBA"/>
</dbReference>
<dbReference type="PROSITE" id="PS50222">
    <property type="entry name" value="EF_HAND_2"/>
    <property type="match status" value="1"/>
</dbReference>
<keyword evidence="1" id="KW-0343">GTPase activation</keyword>
<evidence type="ECO:0000256" key="4">
    <source>
        <dbReference type="SAM" id="MobiDB-lite"/>
    </source>
</evidence>
<dbReference type="GO" id="GO:0005509">
    <property type="term" value="F:calcium ion binding"/>
    <property type="evidence" value="ECO:0007669"/>
    <property type="project" value="InterPro"/>
</dbReference>
<dbReference type="SUPFAM" id="SSF47923">
    <property type="entry name" value="Ypt/Rab-GAP domain of gyp1p"/>
    <property type="match status" value="2"/>
</dbReference>
<dbReference type="FunFam" id="2.30.29.30:FF:000013">
    <property type="entry name" value="Putative TBC1 domain family member 8B"/>
    <property type="match status" value="1"/>
</dbReference>
<dbReference type="SMART" id="SM00568">
    <property type="entry name" value="GRAM"/>
    <property type="match status" value="2"/>
</dbReference>
<dbReference type="SUPFAM" id="SSF47473">
    <property type="entry name" value="EF-hand"/>
    <property type="match status" value="1"/>
</dbReference>
<dbReference type="InterPro" id="IPR004182">
    <property type="entry name" value="GRAM"/>
</dbReference>
<dbReference type="PROSITE" id="PS50086">
    <property type="entry name" value="TBC_RABGAP"/>
    <property type="match status" value="1"/>
</dbReference>
<dbReference type="SMART" id="SM00164">
    <property type="entry name" value="TBC"/>
    <property type="match status" value="1"/>
</dbReference>
<dbReference type="GO" id="GO:0005096">
    <property type="term" value="F:GTPase activator activity"/>
    <property type="evidence" value="ECO:0007669"/>
    <property type="project" value="UniProtKB-KW"/>
</dbReference>
<dbReference type="InterPro" id="IPR011993">
    <property type="entry name" value="PH-like_dom_sf"/>
</dbReference>
<evidence type="ECO:0000256" key="3">
    <source>
        <dbReference type="ARBA" id="ARBA00072016"/>
    </source>
</evidence>
<evidence type="ECO:0000313" key="7">
    <source>
        <dbReference type="Ensembl" id="ENSSMAP00000068053.1"/>
    </source>
</evidence>
<name>A0A8D3E8E4_SCOMX</name>
<dbReference type="InterPro" id="IPR000195">
    <property type="entry name" value="Rab-GAP-TBC_dom"/>
</dbReference>
<dbReference type="FunFam" id="1.10.238.10:FF:000119">
    <property type="entry name" value="TBC1 domain family member 9"/>
    <property type="match status" value="1"/>
</dbReference>
<dbReference type="InterPro" id="IPR011992">
    <property type="entry name" value="EF-hand-dom_pair"/>
</dbReference>
<dbReference type="PANTHER" id="PTHR47666">
    <property type="entry name" value="PROTEIN VASCULAR ASSOCIATED DEATH 1, CHLOROPLASTIC"/>
    <property type="match status" value="1"/>
</dbReference>
<dbReference type="FunFam" id="1.10.10.750:FF:000008">
    <property type="entry name" value="TBC1 domain family member 9"/>
    <property type="match status" value="1"/>
</dbReference>
<dbReference type="Gene3D" id="1.10.238.10">
    <property type="entry name" value="EF-hand"/>
    <property type="match status" value="1"/>
</dbReference>
<keyword evidence="2" id="KW-0677">Repeat</keyword>
<dbReference type="Pfam" id="PF00566">
    <property type="entry name" value="RabGAP-TBC"/>
    <property type="match status" value="1"/>
</dbReference>
<evidence type="ECO:0000259" key="5">
    <source>
        <dbReference type="PROSITE" id="PS50086"/>
    </source>
</evidence>
<feature type="region of interest" description="Disordered" evidence="4">
    <location>
        <begin position="954"/>
        <end position="983"/>
    </location>
</feature>
<dbReference type="InterPro" id="IPR035969">
    <property type="entry name" value="Rab-GAP_TBC_sf"/>
</dbReference>
<reference evidence="7" key="2">
    <citation type="submission" date="2025-08" db="UniProtKB">
        <authorList>
            <consortium name="Ensembl"/>
        </authorList>
    </citation>
    <scope>IDENTIFICATION</scope>
</reference>
<dbReference type="Proteomes" id="UP000694558">
    <property type="component" value="Chromosome 8"/>
</dbReference>
<dbReference type="GeneTree" id="ENSGT00940000157878"/>
<evidence type="ECO:0000259" key="6">
    <source>
        <dbReference type="PROSITE" id="PS50222"/>
    </source>
</evidence>
<evidence type="ECO:0000313" key="8">
    <source>
        <dbReference type="Proteomes" id="UP000694558"/>
    </source>
</evidence>
<gene>
    <name evidence="7" type="primary">TBC1D9</name>
</gene>
<dbReference type="Gene3D" id="1.10.472.80">
    <property type="entry name" value="Ypt/Rab-GAP domain of gyp1p, domain 3"/>
    <property type="match status" value="1"/>
</dbReference>
<reference evidence="7" key="1">
    <citation type="submission" date="2023-05" db="EMBL/GenBank/DDBJ databases">
        <title>High-quality long-read genome of Scophthalmus maximus.</title>
        <authorList>
            <person name="Lien S."/>
            <person name="Martinez P."/>
        </authorList>
    </citation>
    <scope>NUCLEOTIDE SEQUENCE [LARGE SCALE GENOMIC DNA]</scope>
</reference>
<accession>A0A8D3E8E4</accession>
<dbReference type="Gene3D" id="1.10.8.270">
    <property type="entry name" value="putative rabgap domain of human tbc1 domain family member 14 like domains"/>
    <property type="match status" value="1"/>
</dbReference>